<evidence type="ECO:0000313" key="2">
    <source>
        <dbReference type="Proteomes" id="UP000652761"/>
    </source>
</evidence>
<name>A0A843UHH4_COLES</name>
<proteinExistence type="predicted"/>
<protein>
    <submittedName>
        <fullName evidence="1">Uncharacterized protein</fullName>
    </submittedName>
</protein>
<sequence>MIATERISPRERDKGYVTIKPLNATYRVVAFIGSVPDSDRARTELWIADQSGSKIATERMSP</sequence>
<reference evidence="1" key="1">
    <citation type="submission" date="2017-07" db="EMBL/GenBank/DDBJ databases">
        <title>Taro Niue Genome Assembly and Annotation.</title>
        <authorList>
            <person name="Atibalentja N."/>
            <person name="Keating K."/>
            <person name="Fields C.J."/>
        </authorList>
    </citation>
    <scope>NUCLEOTIDE SEQUENCE</scope>
    <source>
        <strain evidence="1">Niue_2</strain>
        <tissue evidence="1">Leaf</tissue>
    </source>
</reference>
<dbReference type="EMBL" id="NMUH01000657">
    <property type="protein sequence ID" value="MQL82861.1"/>
    <property type="molecule type" value="Genomic_DNA"/>
</dbReference>
<comment type="caution">
    <text evidence="1">The sequence shown here is derived from an EMBL/GenBank/DDBJ whole genome shotgun (WGS) entry which is preliminary data.</text>
</comment>
<keyword evidence="2" id="KW-1185">Reference proteome</keyword>
<accession>A0A843UHH4</accession>
<dbReference type="AlphaFoldDB" id="A0A843UHH4"/>
<evidence type="ECO:0000313" key="1">
    <source>
        <dbReference type="EMBL" id="MQL82861.1"/>
    </source>
</evidence>
<dbReference type="Proteomes" id="UP000652761">
    <property type="component" value="Unassembled WGS sequence"/>
</dbReference>
<organism evidence="1 2">
    <name type="scientific">Colocasia esculenta</name>
    <name type="common">Wild taro</name>
    <name type="synonym">Arum esculentum</name>
    <dbReference type="NCBI Taxonomy" id="4460"/>
    <lineage>
        <taxon>Eukaryota</taxon>
        <taxon>Viridiplantae</taxon>
        <taxon>Streptophyta</taxon>
        <taxon>Embryophyta</taxon>
        <taxon>Tracheophyta</taxon>
        <taxon>Spermatophyta</taxon>
        <taxon>Magnoliopsida</taxon>
        <taxon>Liliopsida</taxon>
        <taxon>Araceae</taxon>
        <taxon>Aroideae</taxon>
        <taxon>Colocasieae</taxon>
        <taxon>Colocasia</taxon>
    </lineage>
</organism>
<gene>
    <name evidence="1" type="ORF">Taro_015326</name>
</gene>